<keyword evidence="4" id="KW-1185">Reference proteome</keyword>
<dbReference type="InterPro" id="IPR002052">
    <property type="entry name" value="DNA_methylase_N6_adenine_CS"/>
</dbReference>
<dbReference type="EMBL" id="AZHF01000004">
    <property type="protein sequence ID" value="OAA77005.1"/>
    <property type="molecule type" value="Genomic_DNA"/>
</dbReference>
<dbReference type="GO" id="GO:0005634">
    <property type="term" value="C:nucleus"/>
    <property type="evidence" value="ECO:0007669"/>
    <property type="project" value="TreeGrafter"/>
</dbReference>
<dbReference type="STRING" id="1081108.A0A162ITI6"/>
<dbReference type="InterPro" id="IPR007757">
    <property type="entry name" value="MT-A70-like"/>
</dbReference>
<dbReference type="InterPro" id="IPR029063">
    <property type="entry name" value="SAM-dependent_MTases_sf"/>
</dbReference>
<dbReference type="PANTHER" id="PTHR12829">
    <property type="entry name" value="N6-ADENOSINE-METHYLTRANSFERASE"/>
    <property type="match status" value="1"/>
</dbReference>
<comment type="similarity">
    <text evidence="1">Belongs to the MT-A70-like family.</text>
</comment>
<accession>A0A162ITI6</accession>
<evidence type="ECO:0000256" key="2">
    <source>
        <dbReference type="SAM" id="MobiDB-lite"/>
    </source>
</evidence>
<organism evidence="3 4">
    <name type="scientific">Akanthomyces lecanii RCEF 1005</name>
    <dbReference type="NCBI Taxonomy" id="1081108"/>
    <lineage>
        <taxon>Eukaryota</taxon>
        <taxon>Fungi</taxon>
        <taxon>Dikarya</taxon>
        <taxon>Ascomycota</taxon>
        <taxon>Pezizomycotina</taxon>
        <taxon>Sordariomycetes</taxon>
        <taxon>Hypocreomycetidae</taxon>
        <taxon>Hypocreales</taxon>
        <taxon>Cordycipitaceae</taxon>
        <taxon>Akanthomyces</taxon>
        <taxon>Cordyceps confragosa</taxon>
    </lineage>
</organism>
<evidence type="ECO:0000256" key="1">
    <source>
        <dbReference type="PROSITE-ProRule" id="PRU00489"/>
    </source>
</evidence>
<dbReference type="PROSITE" id="PS51143">
    <property type="entry name" value="MT_A70"/>
    <property type="match status" value="1"/>
</dbReference>
<dbReference type="Pfam" id="PF05063">
    <property type="entry name" value="MT-A70"/>
    <property type="match status" value="1"/>
</dbReference>
<dbReference type="OrthoDB" id="61116at2759"/>
<proteinExistence type="inferred from homology"/>
<comment type="caution">
    <text evidence="3">The sequence shown here is derived from an EMBL/GenBank/DDBJ whole genome shotgun (WGS) entry which is preliminary data.</text>
</comment>
<feature type="region of interest" description="Disordered" evidence="2">
    <location>
        <begin position="116"/>
        <end position="145"/>
    </location>
</feature>
<dbReference type="SUPFAM" id="SSF53335">
    <property type="entry name" value="S-adenosyl-L-methionine-dependent methyltransferases"/>
    <property type="match status" value="1"/>
</dbReference>
<evidence type="ECO:0000313" key="4">
    <source>
        <dbReference type="Proteomes" id="UP000076881"/>
    </source>
</evidence>
<sequence>MQHQQRPPSKAASAQLLPSSVLYRSPDSATVILDIPRSLEESQVLPGEEHSAQCRIYSSVAPTAPFELPEPAHGLEPDATASPASQIATLMTAESLRSVLEVLSQDYTGAYCLPRQIAPESSPSSSPSLQTEEDSEPCNPPDANHLHGSIYNTAQAFLQRAPKFNLIVLDPPWPNRSARRKTTAAAGYKTASSLSSIRALLCAIPVRAHLHDDGLVAVWITNKPRIVYLLTAPGGVFEEWGLEFVAEWTWLKVTANGRPLFPLAAAWRRPWEKLLVAKRKGQAAPRRLAPKTIVAVPDLHSRKPNLRGLFGDILGPGYSGLEVFARGLTAGWWSWGDEVLKFQQPQHWHTKQSP</sequence>
<dbReference type="PANTHER" id="PTHR12829:SF4">
    <property type="entry name" value="N(6)-ADENINE-SPECIFIC METHYLTRANSFERASE METTL4"/>
    <property type="match status" value="1"/>
</dbReference>
<reference evidence="3 4" key="1">
    <citation type="journal article" date="2016" name="Genome Biol. Evol.">
        <title>Divergent and convergent evolution of fungal pathogenicity.</title>
        <authorList>
            <person name="Shang Y."/>
            <person name="Xiao G."/>
            <person name="Zheng P."/>
            <person name="Cen K."/>
            <person name="Zhan S."/>
            <person name="Wang C."/>
        </authorList>
    </citation>
    <scope>NUCLEOTIDE SEQUENCE [LARGE SCALE GENOMIC DNA]</scope>
    <source>
        <strain evidence="3 4">RCEF 1005</strain>
    </source>
</reference>
<dbReference type="GO" id="GO:0003676">
    <property type="term" value="F:nucleic acid binding"/>
    <property type="evidence" value="ECO:0007669"/>
    <property type="project" value="InterPro"/>
</dbReference>
<gene>
    <name evidence="3" type="ORF">LEL_06689</name>
</gene>
<dbReference type="GO" id="GO:0008168">
    <property type="term" value="F:methyltransferase activity"/>
    <property type="evidence" value="ECO:0007669"/>
    <property type="project" value="InterPro"/>
</dbReference>
<name>A0A162ITI6_CORDF</name>
<evidence type="ECO:0000313" key="3">
    <source>
        <dbReference type="EMBL" id="OAA77005.1"/>
    </source>
</evidence>
<dbReference type="Proteomes" id="UP000076881">
    <property type="component" value="Unassembled WGS sequence"/>
</dbReference>
<dbReference type="GO" id="GO:0032259">
    <property type="term" value="P:methylation"/>
    <property type="evidence" value="ECO:0007669"/>
    <property type="project" value="InterPro"/>
</dbReference>
<dbReference type="AlphaFoldDB" id="A0A162ITI6"/>
<protein>
    <submittedName>
        <fullName evidence="3">MT-A70 family</fullName>
    </submittedName>
</protein>
<dbReference type="PROSITE" id="PS00092">
    <property type="entry name" value="N6_MTASE"/>
    <property type="match status" value="1"/>
</dbReference>